<dbReference type="SUPFAM" id="SSF100950">
    <property type="entry name" value="NagB/RpiA/CoA transferase-like"/>
    <property type="match status" value="1"/>
</dbReference>
<dbReference type="InterPro" id="IPR036388">
    <property type="entry name" value="WH-like_DNA-bd_sf"/>
</dbReference>
<keyword evidence="4" id="KW-0804">Transcription</keyword>
<dbReference type="PANTHER" id="PTHR34294:SF1">
    <property type="entry name" value="TRANSCRIPTIONAL REGULATOR LSRR"/>
    <property type="match status" value="1"/>
</dbReference>
<evidence type="ECO:0000313" key="6">
    <source>
        <dbReference type="EMBL" id="MBO1307659.1"/>
    </source>
</evidence>
<sequence length="314" mass="34987">MSDDLMFRVIKRYYILKENQDTIAQSESTSKSTISRLLKKAEKLGYVRHVVDVPIKSQDHLEGKLIEKYGLKRARVVPTDDSDNLGLIMFNVTLSAGQFLNQIVKANDIIGVSWGETMTAFANNLPEYGGKISNVQVVQLNGSISEQRELMNGDSIVRRIAANYDAKGYVLPTPSFVDSPEVAEALKKDSMISKNFELMEKSNITIFSVGSMRDNSVLIEAGYFTKEDYAELRKNDYRGDICSRYIKSDGSYVNDDLYNRGLGISLDSLKKKECNMGLVAGKDKSQAAIAALKGGYITHLFIDEDTAEKILAED</sequence>
<evidence type="ECO:0000259" key="5">
    <source>
        <dbReference type="Pfam" id="PF04198"/>
    </source>
</evidence>
<evidence type="ECO:0000256" key="1">
    <source>
        <dbReference type="ARBA" id="ARBA00010466"/>
    </source>
</evidence>
<keyword evidence="3" id="KW-0238">DNA-binding</keyword>
<dbReference type="RefSeq" id="WP_207674651.1">
    <property type="nucleotide sequence ID" value="NZ_JAFREM010000025.1"/>
</dbReference>
<comment type="similarity">
    <text evidence="1">Belongs to the SorC transcriptional regulatory family.</text>
</comment>
<dbReference type="InterPro" id="IPR007324">
    <property type="entry name" value="Sugar-bd_dom_put"/>
</dbReference>
<dbReference type="InterPro" id="IPR051054">
    <property type="entry name" value="SorC_transcr_regulators"/>
</dbReference>
<organism evidence="6 7">
    <name type="scientific">Candidatus Enterococcus moelleringii</name>
    <dbReference type="NCBI Taxonomy" id="2815325"/>
    <lineage>
        <taxon>Bacteria</taxon>
        <taxon>Bacillati</taxon>
        <taxon>Bacillota</taxon>
        <taxon>Bacilli</taxon>
        <taxon>Lactobacillales</taxon>
        <taxon>Enterococcaceae</taxon>
        <taxon>Enterococcus</taxon>
    </lineage>
</organism>
<protein>
    <recommendedName>
        <fullName evidence="5">Sugar-binding domain-containing protein</fullName>
    </recommendedName>
</protein>
<dbReference type="Pfam" id="PF04198">
    <property type="entry name" value="Sugar-bind"/>
    <property type="match status" value="1"/>
</dbReference>
<dbReference type="Gene3D" id="1.10.10.10">
    <property type="entry name" value="Winged helix-like DNA-binding domain superfamily/Winged helix DNA-binding domain"/>
    <property type="match status" value="1"/>
</dbReference>
<proteinExistence type="inferred from homology"/>
<dbReference type="Gene3D" id="3.40.50.1360">
    <property type="match status" value="1"/>
</dbReference>
<dbReference type="Proteomes" id="UP000664601">
    <property type="component" value="Unassembled WGS sequence"/>
</dbReference>
<evidence type="ECO:0000313" key="7">
    <source>
        <dbReference type="Proteomes" id="UP000664601"/>
    </source>
</evidence>
<dbReference type="EMBL" id="JAFREM010000025">
    <property type="protein sequence ID" value="MBO1307659.1"/>
    <property type="molecule type" value="Genomic_DNA"/>
</dbReference>
<name>A0ABS3LDE7_9ENTE</name>
<keyword evidence="2" id="KW-0805">Transcription regulation</keyword>
<gene>
    <name evidence="6" type="ORF">JZO70_15895</name>
</gene>
<keyword evidence="7" id="KW-1185">Reference proteome</keyword>
<evidence type="ECO:0000256" key="3">
    <source>
        <dbReference type="ARBA" id="ARBA00023125"/>
    </source>
</evidence>
<evidence type="ECO:0000256" key="4">
    <source>
        <dbReference type="ARBA" id="ARBA00023163"/>
    </source>
</evidence>
<evidence type="ECO:0000256" key="2">
    <source>
        <dbReference type="ARBA" id="ARBA00023015"/>
    </source>
</evidence>
<dbReference type="InterPro" id="IPR037171">
    <property type="entry name" value="NagB/RpiA_transferase-like"/>
</dbReference>
<reference evidence="6 7" key="1">
    <citation type="submission" date="2021-03" db="EMBL/GenBank/DDBJ databases">
        <title>Enterococcal diversity collection.</title>
        <authorList>
            <person name="Gilmore M.S."/>
            <person name="Schwartzman J."/>
            <person name="Van Tyne D."/>
            <person name="Martin M."/>
            <person name="Earl A.M."/>
            <person name="Manson A.L."/>
            <person name="Straub T."/>
            <person name="Salamzade R."/>
            <person name="Saavedra J."/>
            <person name="Lebreton F."/>
            <person name="Prichula J."/>
            <person name="Schaufler K."/>
            <person name="Gaca A."/>
            <person name="Sgardioli B."/>
            <person name="Wagenaar J."/>
            <person name="Strong T."/>
        </authorList>
    </citation>
    <scope>NUCLEOTIDE SEQUENCE [LARGE SCALE GENOMIC DNA]</scope>
    <source>
        <strain evidence="6 7">669A</strain>
    </source>
</reference>
<dbReference type="PANTHER" id="PTHR34294">
    <property type="entry name" value="TRANSCRIPTIONAL REGULATOR-RELATED"/>
    <property type="match status" value="1"/>
</dbReference>
<comment type="caution">
    <text evidence="6">The sequence shown here is derived from an EMBL/GenBank/DDBJ whole genome shotgun (WGS) entry which is preliminary data.</text>
</comment>
<feature type="domain" description="Sugar-binding" evidence="5">
    <location>
        <begin position="55"/>
        <end position="312"/>
    </location>
</feature>
<accession>A0ABS3LDE7</accession>